<dbReference type="Proteomes" id="UP000702964">
    <property type="component" value="Unassembled WGS sequence"/>
</dbReference>
<evidence type="ECO:0000313" key="5">
    <source>
        <dbReference type="EMBL" id="KAF4325232.1"/>
    </source>
</evidence>
<dbReference type="AlphaFoldDB" id="A0A8J4SCK3"/>
<dbReference type="SUPFAM" id="SSF56059">
    <property type="entry name" value="Glutathione synthetase ATP-binding domain-like"/>
    <property type="match status" value="1"/>
</dbReference>
<dbReference type="GO" id="GO:0005524">
    <property type="term" value="F:ATP binding"/>
    <property type="evidence" value="ECO:0007669"/>
    <property type="project" value="UniProtKB-KW"/>
</dbReference>
<accession>A0A8J4SCK3</accession>
<keyword evidence="2" id="KW-0547">Nucleotide-binding</keyword>
<dbReference type="InterPro" id="IPR011054">
    <property type="entry name" value="Rudment_hybrid_motif"/>
</dbReference>
<dbReference type="InterPro" id="IPR005482">
    <property type="entry name" value="Biotin_COase_C"/>
</dbReference>
<reference evidence="5" key="2">
    <citation type="submission" date="2020-02" db="EMBL/GenBank/DDBJ databases">
        <authorList>
            <person name="Studholme D.J."/>
        </authorList>
    </citation>
    <scope>NUCLEOTIDE SEQUENCE</scope>
    <source>
        <strain evidence="5">00238/432</strain>
    </source>
</reference>
<evidence type="ECO:0000313" key="6">
    <source>
        <dbReference type="Proteomes" id="UP000702964"/>
    </source>
</evidence>
<sequence>MEMQCIWASVIVPFSVDVKSWWKKHLVQLSLKTFVHRWEKPQSGQHLPWITLEQVEHPVTEMVTGVDLIREMISVAEGNPLSFRQEDVVINGWSIECRINAEDPDRNFMPSPGKIGFYLAPGGPGVRVDSAAYPGYTISPYYDSMIAKLIVWGANREEAIAKMKRALAEFAIEGISTTIPFHQKLLEHPTFVRGDFDIKFLEENEI</sequence>
<evidence type="ECO:0000259" key="4">
    <source>
        <dbReference type="PROSITE" id="PS50979"/>
    </source>
</evidence>
<dbReference type="Gene3D" id="3.30.470.20">
    <property type="entry name" value="ATP-grasp fold, B domain"/>
    <property type="match status" value="1"/>
</dbReference>
<evidence type="ECO:0000256" key="2">
    <source>
        <dbReference type="ARBA" id="ARBA00022741"/>
    </source>
</evidence>
<comment type="caution">
    <text evidence="5">The sequence shown here is derived from an EMBL/GenBank/DDBJ whole genome shotgun (WGS) entry which is preliminary data.</text>
</comment>
<gene>
    <name evidence="5" type="ORF">G195_001291</name>
</gene>
<dbReference type="GO" id="GO:0016874">
    <property type="term" value="F:ligase activity"/>
    <property type="evidence" value="ECO:0007669"/>
    <property type="project" value="UniProtKB-KW"/>
</dbReference>
<dbReference type="SMART" id="SM00878">
    <property type="entry name" value="Biotin_carb_C"/>
    <property type="match status" value="1"/>
</dbReference>
<evidence type="ECO:0000256" key="1">
    <source>
        <dbReference type="ARBA" id="ARBA00022598"/>
    </source>
</evidence>
<keyword evidence="1" id="KW-0436">Ligase</keyword>
<dbReference type="SUPFAM" id="SSF51246">
    <property type="entry name" value="Rudiment single hybrid motif"/>
    <property type="match status" value="1"/>
</dbReference>
<organism evidence="5 6">
    <name type="scientific">Phytophthora kernoviae 00238/432</name>
    <dbReference type="NCBI Taxonomy" id="1284355"/>
    <lineage>
        <taxon>Eukaryota</taxon>
        <taxon>Sar</taxon>
        <taxon>Stramenopiles</taxon>
        <taxon>Oomycota</taxon>
        <taxon>Peronosporomycetes</taxon>
        <taxon>Peronosporales</taxon>
        <taxon>Peronosporaceae</taxon>
        <taxon>Phytophthora</taxon>
    </lineage>
</organism>
<proteinExistence type="predicted"/>
<dbReference type="InterPro" id="IPR005479">
    <property type="entry name" value="CPAse_ATP-bd"/>
</dbReference>
<name>A0A8J4SCK3_9STRA</name>
<dbReference type="PANTHER" id="PTHR48095:SF2">
    <property type="entry name" value="BIOTIN CARBOXYLASE, CHLOROPLASTIC"/>
    <property type="match status" value="1"/>
</dbReference>
<dbReference type="PROSITE" id="PS50979">
    <property type="entry name" value="BC"/>
    <property type="match status" value="1"/>
</dbReference>
<protein>
    <recommendedName>
        <fullName evidence="4">Biotin carboxylation domain-containing protein</fullName>
    </recommendedName>
</protein>
<dbReference type="PANTHER" id="PTHR48095">
    <property type="entry name" value="PYRUVATE CARBOXYLASE SUBUNIT A"/>
    <property type="match status" value="1"/>
</dbReference>
<feature type="domain" description="Biotin carboxylation" evidence="4">
    <location>
        <begin position="1"/>
        <end position="206"/>
    </location>
</feature>
<reference evidence="5" key="1">
    <citation type="journal article" date="2015" name="Genom Data">
        <title>Draft genome sequences of Phytophthora kernoviae and Phytophthora ramorum lineage EU2 from Scotland.</title>
        <authorList>
            <person name="Sambles C."/>
            <person name="Schlenzig A."/>
            <person name="O'Neill P."/>
            <person name="Grant M."/>
            <person name="Studholme D.J."/>
        </authorList>
    </citation>
    <scope>NUCLEOTIDE SEQUENCE</scope>
    <source>
        <strain evidence="5">00238/432</strain>
    </source>
</reference>
<dbReference type="InterPro" id="IPR011764">
    <property type="entry name" value="Biotin_carboxylation_dom"/>
</dbReference>
<keyword evidence="3" id="KW-0067">ATP-binding</keyword>
<dbReference type="Pfam" id="PF02786">
    <property type="entry name" value="CPSase_L_D2"/>
    <property type="match status" value="1"/>
</dbReference>
<dbReference type="EMBL" id="AOFI03000007">
    <property type="protein sequence ID" value="KAF4325232.1"/>
    <property type="molecule type" value="Genomic_DNA"/>
</dbReference>
<evidence type="ECO:0000256" key="3">
    <source>
        <dbReference type="ARBA" id="ARBA00022840"/>
    </source>
</evidence>
<dbReference type="InterPro" id="IPR051602">
    <property type="entry name" value="ACC_Biotin_Carboxylase"/>
</dbReference>
<dbReference type="Pfam" id="PF02785">
    <property type="entry name" value="Biotin_carb_C"/>
    <property type="match status" value="1"/>
</dbReference>